<name>A0AAD6ZSR1_9AGAR</name>
<protein>
    <submittedName>
        <fullName evidence="2">Uncharacterized protein</fullName>
    </submittedName>
</protein>
<evidence type="ECO:0000256" key="1">
    <source>
        <dbReference type="SAM" id="MobiDB-lite"/>
    </source>
</evidence>
<reference evidence="2" key="1">
    <citation type="submission" date="2023-03" db="EMBL/GenBank/DDBJ databases">
        <title>Massive genome expansion in bonnet fungi (Mycena s.s.) driven by repeated elements and novel gene families across ecological guilds.</title>
        <authorList>
            <consortium name="Lawrence Berkeley National Laboratory"/>
            <person name="Harder C.B."/>
            <person name="Miyauchi S."/>
            <person name="Viragh M."/>
            <person name="Kuo A."/>
            <person name="Thoen E."/>
            <person name="Andreopoulos B."/>
            <person name="Lu D."/>
            <person name="Skrede I."/>
            <person name="Drula E."/>
            <person name="Henrissat B."/>
            <person name="Morin E."/>
            <person name="Kohler A."/>
            <person name="Barry K."/>
            <person name="LaButti K."/>
            <person name="Morin E."/>
            <person name="Salamov A."/>
            <person name="Lipzen A."/>
            <person name="Mereny Z."/>
            <person name="Hegedus B."/>
            <person name="Baldrian P."/>
            <person name="Stursova M."/>
            <person name="Weitz H."/>
            <person name="Taylor A."/>
            <person name="Grigoriev I.V."/>
            <person name="Nagy L.G."/>
            <person name="Martin F."/>
            <person name="Kauserud H."/>
        </authorList>
    </citation>
    <scope>NUCLEOTIDE SEQUENCE</scope>
    <source>
        <strain evidence="2">CBHHK002</strain>
    </source>
</reference>
<keyword evidence="3" id="KW-1185">Reference proteome</keyword>
<gene>
    <name evidence="2" type="ORF">DFH08DRAFT_812762</name>
</gene>
<evidence type="ECO:0000313" key="2">
    <source>
        <dbReference type="EMBL" id="KAJ7337409.1"/>
    </source>
</evidence>
<proteinExistence type="predicted"/>
<dbReference type="Proteomes" id="UP001218218">
    <property type="component" value="Unassembled WGS sequence"/>
</dbReference>
<evidence type="ECO:0000313" key="3">
    <source>
        <dbReference type="Proteomes" id="UP001218218"/>
    </source>
</evidence>
<feature type="region of interest" description="Disordered" evidence="1">
    <location>
        <begin position="215"/>
        <end position="244"/>
    </location>
</feature>
<organism evidence="2 3">
    <name type="scientific">Mycena albidolilacea</name>
    <dbReference type="NCBI Taxonomy" id="1033008"/>
    <lineage>
        <taxon>Eukaryota</taxon>
        <taxon>Fungi</taxon>
        <taxon>Dikarya</taxon>
        <taxon>Basidiomycota</taxon>
        <taxon>Agaricomycotina</taxon>
        <taxon>Agaricomycetes</taxon>
        <taxon>Agaricomycetidae</taxon>
        <taxon>Agaricales</taxon>
        <taxon>Marasmiineae</taxon>
        <taxon>Mycenaceae</taxon>
        <taxon>Mycena</taxon>
    </lineage>
</organism>
<comment type="caution">
    <text evidence="2">The sequence shown here is derived from an EMBL/GenBank/DDBJ whole genome shotgun (WGS) entry which is preliminary data.</text>
</comment>
<feature type="compositionally biased region" description="Basic and acidic residues" evidence="1">
    <location>
        <begin position="215"/>
        <end position="226"/>
    </location>
</feature>
<feature type="region of interest" description="Disordered" evidence="1">
    <location>
        <begin position="1"/>
        <end position="21"/>
    </location>
</feature>
<feature type="compositionally biased region" description="Polar residues" evidence="1">
    <location>
        <begin position="232"/>
        <end position="244"/>
    </location>
</feature>
<dbReference type="AlphaFoldDB" id="A0AAD6ZSR1"/>
<dbReference type="EMBL" id="JARIHO010000029">
    <property type="protein sequence ID" value="KAJ7337409.1"/>
    <property type="molecule type" value="Genomic_DNA"/>
</dbReference>
<accession>A0AAD6ZSR1</accession>
<sequence>MPGGDMGRSRHAGTSTTYGESGDHSIWTYELCGAPQWGAGIQAGCRHRDVGARDGVLRAYERTVTGCGAEGGVAGPRVHRWVKEGGASARQRWTGGVRARGAYGGQGRALGVSQVARGRARMPVGVGARRALWAGRARAEHIRAGDACAGANEPGKASAGGGALQVTAGTLWGAVGTSTQWRREQNASEGEVQRWRKQDERDCVRAGCMRRAERIRPREACADSRKGGGRKSCSNANGAKQAQQ</sequence>